<evidence type="ECO:0000313" key="1">
    <source>
        <dbReference type="EMBL" id="GLI33253.1"/>
    </source>
</evidence>
<dbReference type="AlphaFoldDB" id="A0A9W6D0W3"/>
<dbReference type="Proteomes" id="UP001144372">
    <property type="component" value="Unassembled WGS sequence"/>
</dbReference>
<evidence type="ECO:0000313" key="2">
    <source>
        <dbReference type="Proteomes" id="UP001144372"/>
    </source>
</evidence>
<dbReference type="EMBL" id="BSDR01000001">
    <property type="protein sequence ID" value="GLI33253.1"/>
    <property type="molecule type" value="Genomic_DNA"/>
</dbReference>
<sequence>MKVLQPQTIQELKERKGREDSPVLSLYLNLDPANPVNLRGGYKVSLDGILKNLESQITDENQLRHFQEDAEWARRKTEFHIAKGRSLVLFCDVSESFFFEEDLPIRFANQAWYGGSPYIRPLLEARNEYERYGVVVADREKARFFLISMGEIDEISDIFQEPPVKHRSAAGSDHMRSQMIFQRRAAKWSEEFLKNVSDTLHDIMFEYDIDRILLGGPEEVTAELQRLLPKTVSARVVDRIRVSVTAKSNEVFDAAFPLIEQLEKEQEASLVQDLITTAHKSKATGVKAVLGFDATLDAINQGRVYRLVYPNGLRMNGYHCAGCDVLLDHSPSDKLCPYCSKPLTEIEDVIWPASERALDMGGRIEEIRSAEAVALLNGAGQIGAYLR</sequence>
<dbReference type="InterPro" id="IPR041202">
    <property type="entry name" value="BaeRF_family10"/>
</dbReference>
<reference evidence="1" key="1">
    <citation type="submission" date="2022-12" db="EMBL/GenBank/DDBJ databases">
        <title>Reference genome sequencing for broad-spectrum identification of bacterial and archaeal isolates by mass spectrometry.</title>
        <authorList>
            <person name="Sekiguchi Y."/>
            <person name="Tourlousse D.M."/>
        </authorList>
    </citation>
    <scope>NUCLEOTIDE SEQUENCE</scope>
    <source>
        <strain evidence="1">ASRB1</strain>
    </source>
</reference>
<dbReference type="RefSeq" id="WP_281792271.1">
    <property type="nucleotide sequence ID" value="NZ_BSDR01000001.1"/>
</dbReference>
<keyword evidence="2" id="KW-1185">Reference proteome</keyword>
<protein>
    <submittedName>
        <fullName evidence="1">Peptide chain release factor 3</fullName>
    </submittedName>
</protein>
<proteinExistence type="predicted"/>
<gene>
    <name evidence="1" type="ORF">DAMNIGENAA_06860</name>
</gene>
<dbReference type="InterPro" id="IPR029064">
    <property type="entry name" value="Ribosomal_eL30-like_sf"/>
</dbReference>
<dbReference type="Gene3D" id="3.30.1330.30">
    <property type="match status" value="1"/>
</dbReference>
<dbReference type="SUPFAM" id="SSF53137">
    <property type="entry name" value="Translational machinery components"/>
    <property type="match status" value="1"/>
</dbReference>
<accession>A0A9W6D0W3</accession>
<dbReference type="Pfam" id="PF18854">
    <property type="entry name" value="baeRF_family10"/>
    <property type="match status" value="1"/>
</dbReference>
<comment type="caution">
    <text evidence="1">The sequence shown here is derived from an EMBL/GenBank/DDBJ whole genome shotgun (WGS) entry which is preliminary data.</text>
</comment>
<organism evidence="1 2">
    <name type="scientific">Desulforhabdus amnigena</name>
    <dbReference type="NCBI Taxonomy" id="40218"/>
    <lineage>
        <taxon>Bacteria</taxon>
        <taxon>Pseudomonadati</taxon>
        <taxon>Thermodesulfobacteriota</taxon>
        <taxon>Syntrophobacteria</taxon>
        <taxon>Syntrophobacterales</taxon>
        <taxon>Syntrophobacteraceae</taxon>
        <taxon>Desulforhabdus</taxon>
    </lineage>
</organism>
<dbReference type="Gene3D" id="3.30.420.60">
    <property type="entry name" value="eRF1 domain 2"/>
    <property type="match status" value="1"/>
</dbReference>
<dbReference type="InterPro" id="IPR042226">
    <property type="entry name" value="eFR1_2_sf"/>
</dbReference>
<name>A0A9W6D0W3_9BACT</name>